<name>A0ACB8ET90_9SAUR</name>
<dbReference type="EMBL" id="CM037620">
    <property type="protein sequence ID" value="KAH7995897.1"/>
    <property type="molecule type" value="Genomic_DNA"/>
</dbReference>
<reference evidence="1" key="1">
    <citation type="submission" date="2021-08" db="EMBL/GenBank/DDBJ databases">
        <title>The first chromosome-level gecko genome reveals the dynamic sex chromosomes of Neotropical dwarf geckos (Sphaerodactylidae: Sphaerodactylus).</title>
        <authorList>
            <person name="Pinto B.J."/>
            <person name="Keating S.E."/>
            <person name="Gamble T."/>
        </authorList>
    </citation>
    <scope>NUCLEOTIDE SEQUENCE</scope>
    <source>
        <strain evidence="1">TG3544</strain>
    </source>
</reference>
<evidence type="ECO:0000313" key="2">
    <source>
        <dbReference type="Proteomes" id="UP000827872"/>
    </source>
</evidence>
<sequence>MEWCLSSSVFCSIAAVLLLLCLTWMILRGPFRWHKQMGSWSWRCFLPFFPQSVNVSLHGMGRPQLLAVHLITQADWKHDIAGPAKGPQESTVGQQVTVEESKGTNGQVKRPQLGPQQCHGNSEKDIQVSMHHVVCDNLACAVCKWATSEGQKPVHSKAWNLRFLESQQPPLPTTPYVEHSCPPGVVEREDPRTIPRSSRNSENPSWTPAAAPIPSKTKQPSSYEEPKGKRSWPFAQEVGLNVGACEEDPGREAFPCSVDRGGHKENCDCSSLGKSEMTVLNWTPITSSSSAWSESSDCSWEKRVTSSHQTERDFSSLLSQGTRLPSPQRRNPHGSFQKASSMRKARPPPRSCGSHPSRVNRFPAKDAPLLTDEARSTLERHLALKRVQHEMGLPSLLRKSLRAFLPLAPDHNFQWPPRRDSVVVATRPRVLPFLTVATRKRLEQHVKKTVHLSRWGLPQRVLGALRHLQLDSHSAPDGTSPTGRKEGGGAKCQRTARGSSPDSHPAHRSSPITHPAPRSSPNTQVKLQIHVVKKSFQVGQERFPKVVKNSQKTAAPEERKPPLPKLIPRHRRCPQLRSGPCLLLRKKADCVEMNVKSKRIHFLWGLPTLYTQSLCKMVASAPGLPASLPRTHGTVEFDHEAALFLPTCEQQQLDSHILRKRAQHQWGMPRLVQRSLLHFLPRAPCLAPRWVSMLSIRVKVEMVPGGSTPFVTLETKRQLEEHIRRKIVERRWGLPKRVMESLHVFMPQPPPLAKMSRAREGATIPIQSKRILRRPPTVQATNLPKWRSPECRQSPKQSALKRHVTQKALEIHLELLSSITQPPRARKYDLPKAVQPGSGAQQPRSQELFFVQPAVLSCIELNIIHKDLMQRWGLPTLYQMSLSCLFQEPPHLEASPPPAGRQDPGLNFFSAEVLFIEHGAWEELEWHVRRKQMQHLWGMPSLAQRSLRCLVPAVPHLHHQQRGQVQVTVLPAQLFFLHEATVQQLERNVRRRINFQQWQLPKRVLRSLKMLYPEHRLKSGMLRAPLTLGTKCSKYGAKIVPGVVSADPPKVQILHTLGSEPRGNMEIHLAKKCMEQDLGSPPVVSGSTWQQTPFPARRPLPRLISHGQKVLQARSSLCSSIHAEDLDRIEWTMQCCHLASLWGLGERHVGGRSGPSPRLAAQAVRPQGAVSESREVPTPFLPEKERAALELHVTKKKIQHEWRTSILLQSSLQAFMEEAPKVPAQQKTSVRVRVIQQQELSFLPLESLRGLELHVQKRTLQRTWGLPKRVLWSFGALCPAVADTSCTEQGSRSRTRGAVSSPREPQVRLVLQTKALETMELHLDKKCLEAQLEVLPALVRPSWQSTQTAPRHPLPRAIPPGCRPLQARSTFLPFTQTTEVDQMESVLQWNHLMSFWGLGRSWAEALGSLMPKSPLRPLGAQGTALDFLPMPTAFLPHQEREKLELHIQKRRIQHQWGLPGLVQRSLAGFTSGAPSRTPLQKTMIQVQTRHQQLFFLPTEVCNHLEQHLQSVVRQRRWGLPQKILRFLRPLGLDLGSGICPQKTPTPKLQLDRSCKEMSESLVAEERDPLEPRSGRASSQPRPQLCVTCRSTFLEKIQLTLIQREERQSGISPPVAQLPWQHVPASWGQPLIPPGYHVSQPGSPFLPLTQVQEVGRVESTPLGRHGPPLSELGRNYEESLGGPMPELPFWSPKAQRAAFVFLPRPTPFLPDQERETIELYIQKRRIQHQWGLPGLVRRSLAGFMCGTPSRMPLQKTLFQVQTRHQQLFFLPTEVCNRLEQHLQSVVRQRRWGLPRKILRFLRPLGLDLGLGSLGQKAPSSHLPWLEKSNMEAAVMPGTPSQSPKSGEADIEFSEMEIPFLQAQVREDLERHVRKKKLQHEWGFPILVQKSLMAFLEELPLRPALQKTNILVCVAPSELLFLPGDVSRHLDLHVRKMTLQRQWGLPKRVLQSLRWLFPGLGNDANKSETSGSHPEQFGRVSLGKTTSESLTVWERKGMTDGNQERDQLLSTVGSGMLNKLQIHWAKKGLEIQLQVFPTVATRSLQHSSHSSRRALPKLILAGQGTRQPRCDVLPFMGQQYVDRIELAVRCNHIISLWGLGMRYVEALAGIVPRSRPQFLKCQGSDVVFSKVETPFLQEQVRDALELHVKKKMIQHLWGTPRLVQRSLGAFTRLAPSRPPHKTSEIEVHPHLQEMLFLPLDTQSHLEHHVQRLKLQQRWGLPRRVLRSLKIFCPLASAAAASLSQSDEDEEPPAQMANSFSSVQKSALRSHLKKKRLEIPAEMSLGMITELQQKAGGMGRGHLPTLIHAGQKCPPSPQDSPPSAVSELERNAQHKYLPFVRGLGRKYQELGRKYQELGRKYQEPQLRMARPSHASPPTSQMAFHFQEIETPVLQEKAEQMLERHIQKKRLQHQWGLPSAITRSLQAFAPPPLTPPHSPSQRAGWEIRIQVEKPFFFTAHIWKDLEGSVKKMMIHQQWGLPKRIHNSLRAFSPATLADGDQQSCQEEKGVEKSVAENILTCGPGVEGAPNTSTPLQAAGAGLSSPKHFPFQSVVQSRTDLSGKSPKKESIGSGMPSATEEMTTTRPQVVKKDSIVSEMQPITEETSTTRPQVVKKDSIVSGMQPMTEETSTTRPQPITEETSTTRPQVVKKDSIVSGMQPMTEETSTTRPQVVKKDSIVSGMQPMTEETSTTRPQVMKKDSIVSGMQPITEETSTTRPQVVKKDSIVSEMQPITEETSTTRPQVMKKDRIVSGMQPMTEETSTTRPQVVKKDSIVSGMQPITEETSTTRPQVMKKDSIVSGMQPITEETSTTRPQVVRKDSIVSGMHPITEETSTTRPQVVKKDSIVSGMHPITEETSTTRPQVMKKDSIVSGMQPITEETSTTRPQVVRKDSIVSGMQPMTEETSTTRPQVVRKDSIVSGIPPATKEVVTTGPHDVMKESIGSEMPLATEEMTTTRPQVVKKDSIVLGMPPATEEMGSTMPQDGMKERIGFGMRPVTEDTSTTRPQDMKKDSMASTMQAGSVEMRTTKPQNVTKESIALAMQPVTEEMDVTEDVSVASGMPPAIEKRRSSAPHSLQMTAREALGATRERPQAGDEKSSDSESPVVQEEKAVAEEIPRKNPALYRTELWIKIGKGGKIGSSVATERSPCFLFPKVQPSVEIPEQGGGHKMKRDRRAHKFPCSEGNAWEDESTGRSSLHIPWPDLMPGPSRRIPGEPLESRRRPRSLPAAPLAKSPWVSSPKYDPIPCLRKRSFSDRSGAPAADASTGMLFWDEDKILHQLDHNLQGTARISRSEILPSICIPCRCHMETYSRDAASSYEMYAGQGCQLQDSTPPLATKAEASSSSEEEEEDDTQHSGLSPGESPTGVSLLCREVTQEHLLTPSELEVGHLLCTHVTQKALGPFVPHAYVICSHCKNKDMVTRQHGQKTREELRQVGGQFYKRKSHPDVFKETRRGLSSQECDVNIVHEKQRKPVGETEDRTRVSPREARPHPSTDSGQSSHRSGASADPQACEGLPSSEEDRESSGEDSEVSGESHLKQGAPGPSLSADDELPAPPSDWFRSDVEEEGAERESDGHPTSAGKGASWSSSERSPLPVEDLSQFSTEYEEEMVGDWDSDSIVRSSKALAEGEGRGDQDTASTAGTHWRPWCEGASHCKHVDQRVSIIASILEKKLWLQHGLCIWLGSQGGQRPGPGRQRSSLAGSSWGEGQFQKGPPAHAEPAVERAAVGRWGDPSSGFQQDGHAHRQSGRLVPGARQLEAGGRGSHLRPSTSTSPTSNLFSAEESSRLNHSQMRSRRPENKPLRDRSRRKPTSCAVREKERWKPHSSEKATETGAGMAGSRKWSAEVRATGSFKRSRPAVHREEGTSSGEETSPSLWQRFLTKEKGSRRKEKGSVVRVWFKEPSFSPVQEKKTKQENRVVLRSGHHQSTSRRSLHSGAITSSRQTKMGSGLVAQEASCAFCRGQHRADRESIPTTPLCKPKVTFYGELFHSLKEKILLRRRQLEDSSDSEEEKFA</sequence>
<proteinExistence type="predicted"/>
<gene>
    <name evidence="1" type="ORF">K3G42_029201</name>
</gene>
<dbReference type="Proteomes" id="UP000827872">
    <property type="component" value="Linkage Group LG07"/>
</dbReference>
<organism evidence="1 2">
    <name type="scientific">Sphaerodactylus townsendi</name>
    <dbReference type="NCBI Taxonomy" id="933632"/>
    <lineage>
        <taxon>Eukaryota</taxon>
        <taxon>Metazoa</taxon>
        <taxon>Chordata</taxon>
        <taxon>Craniata</taxon>
        <taxon>Vertebrata</taxon>
        <taxon>Euteleostomi</taxon>
        <taxon>Lepidosauria</taxon>
        <taxon>Squamata</taxon>
        <taxon>Bifurcata</taxon>
        <taxon>Gekkota</taxon>
        <taxon>Sphaerodactylidae</taxon>
        <taxon>Sphaerodactylus</taxon>
    </lineage>
</organism>
<accession>A0ACB8ET90</accession>
<comment type="caution">
    <text evidence="1">The sequence shown here is derived from an EMBL/GenBank/DDBJ whole genome shotgun (WGS) entry which is preliminary data.</text>
</comment>
<keyword evidence="2" id="KW-1185">Reference proteome</keyword>
<evidence type="ECO:0000313" key="1">
    <source>
        <dbReference type="EMBL" id="KAH7995897.1"/>
    </source>
</evidence>
<protein>
    <submittedName>
        <fullName evidence="1">Uncharacterized protein</fullName>
    </submittedName>
</protein>